<comment type="caution">
    <text evidence="1">The sequence shown here is derived from an EMBL/GenBank/DDBJ whole genome shotgun (WGS) entry which is preliminary data.</text>
</comment>
<evidence type="ECO:0000313" key="1">
    <source>
        <dbReference type="EMBL" id="MCP9764485.1"/>
    </source>
</evidence>
<proteinExistence type="predicted"/>
<evidence type="ECO:0000313" key="2">
    <source>
        <dbReference type="Proteomes" id="UP001204144"/>
    </source>
</evidence>
<sequence length="78" mass="8995">MKAENFDKVKVLMEERERLASIVERVAQSDIITFSKQGAGRQDFTLSDSHSMFDEFRGSVVKLCKENIKEVDEKLKDL</sequence>
<dbReference type="AlphaFoldDB" id="A0AAE3KXA8"/>
<accession>A0AAE3KXA8</accession>
<organism evidence="1 2">
    <name type="scientific">Lacihabitans soyangensis</name>
    <dbReference type="NCBI Taxonomy" id="869394"/>
    <lineage>
        <taxon>Bacteria</taxon>
        <taxon>Pseudomonadati</taxon>
        <taxon>Bacteroidota</taxon>
        <taxon>Cytophagia</taxon>
        <taxon>Cytophagales</taxon>
        <taxon>Leadbetterellaceae</taxon>
        <taxon>Lacihabitans</taxon>
    </lineage>
</organism>
<protein>
    <submittedName>
        <fullName evidence="1">Uncharacterized protein</fullName>
    </submittedName>
</protein>
<reference evidence="1 2" key="1">
    <citation type="submission" date="2018-11" db="EMBL/GenBank/DDBJ databases">
        <title>Novel bacteria species description.</title>
        <authorList>
            <person name="Han J.-H."/>
        </authorList>
    </citation>
    <scope>NUCLEOTIDE SEQUENCE [LARGE SCALE GENOMIC DNA]</scope>
    <source>
        <strain evidence="1 2">KCTC23259</strain>
    </source>
</reference>
<dbReference type="Proteomes" id="UP001204144">
    <property type="component" value="Unassembled WGS sequence"/>
</dbReference>
<dbReference type="RefSeq" id="WP_255038177.1">
    <property type="nucleotide sequence ID" value="NZ_RJUF01000174.1"/>
</dbReference>
<gene>
    <name evidence="1" type="ORF">EGI31_16210</name>
</gene>
<name>A0AAE3KXA8_9BACT</name>
<dbReference type="EMBL" id="RJUF01000174">
    <property type="protein sequence ID" value="MCP9764485.1"/>
    <property type="molecule type" value="Genomic_DNA"/>
</dbReference>
<keyword evidence="2" id="KW-1185">Reference proteome</keyword>